<dbReference type="Proteomes" id="UP001321498">
    <property type="component" value="Chromosome"/>
</dbReference>
<sequence length="466" mass="52613">MWDIVEGSSVWDRERLGSLDDFVRRLRDQLGLRLSLHVMSHTKTLDEDPAIYRRDQDGDIVLWRGLYTGGYICPASTTWQDLKVRRLSELLRSGVSFLMFDFHDYTVEGTDAGTSDEISRTACWSKDHGHSVPMSIEEHSAGVLEVIHRIKRAHPDVLIEAHDRIAGGLQDYLPLYYEHGRPDSFDEHWGFEYMWNSYLDLLSGKALSLYEYNLAYEIPLYLHINLAFDNENCLAFWWYASTCRHLGIGGVRPSDELWSAHRAAVERYHELKSLLASGRFVGVDVDLHIHTLPNEGRAVLLAFNRSSSERVLQRTFDASSIGIPENAVVEVEGLIVREGVAAASLSIPPLAPSFFPSSGTRIQLPYRLMALRRATTDDRHRGGRPRPPRVRCDRPRRHPLCGRRSGSAVPHRRAERLGRGPGIHGRLAAGPGRSRGRVGVRLRPEAARGSGVRPGRVSPGGEYWEF</sequence>
<organism evidence="2 3">
    <name type="scientific">Naasia aerilata</name>
    <dbReference type="NCBI Taxonomy" id="1162966"/>
    <lineage>
        <taxon>Bacteria</taxon>
        <taxon>Bacillati</taxon>
        <taxon>Actinomycetota</taxon>
        <taxon>Actinomycetes</taxon>
        <taxon>Micrococcales</taxon>
        <taxon>Microbacteriaceae</taxon>
        <taxon>Naasia</taxon>
    </lineage>
</organism>
<gene>
    <name evidence="2" type="ORF">GCM10025866_33820</name>
</gene>
<name>A0ABN6XRA8_9MICO</name>
<proteinExistence type="predicted"/>
<evidence type="ECO:0000313" key="3">
    <source>
        <dbReference type="Proteomes" id="UP001321498"/>
    </source>
</evidence>
<feature type="compositionally biased region" description="Basic residues" evidence="1">
    <location>
        <begin position="381"/>
        <end position="401"/>
    </location>
</feature>
<evidence type="ECO:0000256" key="1">
    <source>
        <dbReference type="SAM" id="MobiDB-lite"/>
    </source>
</evidence>
<protein>
    <submittedName>
        <fullName evidence="2">Uncharacterized protein</fullName>
    </submittedName>
</protein>
<accession>A0ABN6XRA8</accession>
<reference evidence="3" key="1">
    <citation type="journal article" date="2019" name="Int. J. Syst. Evol. Microbiol.">
        <title>The Global Catalogue of Microorganisms (GCM) 10K type strain sequencing project: providing services to taxonomists for standard genome sequencing and annotation.</title>
        <authorList>
            <consortium name="The Broad Institute Genomics Platform"/>
            <consortium name="The Broad Institute Genome Sequencing Center for Infectious Disease"/>
            <person name="Wu L."/>
            <person name="Ma J."/>
        </authorList>
    </citation>
    <scope>NUCLEOTIDE SEQUENCE [LARGE SCALE GENOMIC DNA]</scope>
    <source>
        <strain evidence="3">NBRC 108725</strain>
    </source>
</reference>
<dbReference type="EMBL" id="AP027731">
    <property type="protein sequence ID" value="BDZ47473.1"/>
    <property type="molecule type" value="Genomic_DNA"/>
</dbReference>
<evidence type="ECO:0000313" key="2">
    <source>
        <dbReference type="EMBL" id="BDZ47473.1"/>
    </source>
</evidence>
<keyword evidence="3" id="KW-1185">Reference proteome</keyword>
<feature type="region of interest" description="Disordered" evidence="1">
    <location>
        <begin position="376"/>
        <end position="466"/>
    </location>
</feature>